<dbReference type="Proteomes" id="UP001500403">
    <property type="component" value="Unassembled WGS sequence"/>
</dbReference>
<protein>
    <submittedName>
        <fullName evidence="2">Uncharacterized protein</fullName>
    </submittedName>
</protein>
<accession>A0ABN3XDH3</accession>
<evidence type="ECO:0000313" key="2">
    <source>
        <dbReference type="EMBL" id="GAA2950540.1"/>
    </source>
</evidence>
<organism evidence="2 3">
    <name type="scientific">Streptomyces enissocaesilis</name>
    <dbReference type="NCBI Taxonomy" id="332589"/>
    <lineage>
        <taxon>Bacteria</taxon>
        <taxon>Bacillati</taxon>
        <taxon>Actinomycetota</taxon>
        <taxon>Actinomycetes</taxon>
        <taxon>Kitasatosporales</taxon>
        <taxon>Streptomycetaceae</taxon>
        <taxon>Streptomyces</taxon>
        <taxon>Streptomyces rochei group</taxon>
    </lineage>
</organism>
<proteinExistence type="predicted"/>
<keyword evidence="3" id="KW-1185">Reference proteome</keyword>
<sequence length="66" mass="6797">MTVTGSLESPEAPGSTAQPASSDAPTAVAVPAAMDAAAFERNVRGEEGLRRPVMCVHTSAPWVTEE</sequence>
<dbReference type="EMBL" id="BAAAUD010000039">
    <property type="protein sequence ID" value="GAA2950540.1"/>
    <property type="molecule type" value="Genomic_DNA"/>
</dbReference>
<evidence type="ECO:0000256" key="1">
    <source>
        <dbReference type="SAM" id="MobiDB-lite"/>
    </source>
</evidence>
<gene>
    <name evidence="2" type="ORF">GCM10010446_39720</name>
</gene>
<name>A0ABN3XDH3_9ACTN</name>
<reference evidence="2 3" key="1">
    <citation type="journal article" date="2019" name="Int. J. Syst. Evol. Microbiol.">
        <title>The Global Catalogue of Microorganisms (GCM) 10K type strain sequencing project: providing services to taxonomists for standard genome sequencing and annotation.</title>
        <authorList>
            <consortium name="The Broad Institute Genomics Platform"/>
            <consortium name="The Broad Institute Genome Sequencing Center for Infectious Disease"/>
            <person name="Wu L."/>
            <person name="Ma J."/>
        </authorList>
    </citation>
    <scope>NUCLEOTIDE SEQUENCE [LARGE SCALE GENOMIC DNA]</scope>
    <source>
        <strain evidence="2 3">JCM 9088</strain>
    </source>
</reference>
<comment type="caution">
    <text evidence="2">The sequence shown here is derived from an EMBL/GenBank/DDBJ whole genome shotgun (WGS) entry which is preliminary data.</text>
</comment>
<feature type="region of interest" description="Disordered" evidence="1">
    <location>
        <begin position="1"/>
        <end position="27"/>
    </location>
</feature>
<evidence type="ECO:0000313" key="3">
    <source>
        <dbReference type="Proteomes" id="UP001500403"/>
    </source>
</evidence>